<feature type="compositionally biased region" description="Basic and acidic residues" evidence="1">
    <location>
        <begin position="651"/>
        <end position="662"/>
    </location>
</feature>
<organism evidence="3">
    <name type="scientific">Schizophyllum commune (strain H4-8 / FGSC 9210)</name>
    <name type="common">Split gill fungus</name>
    <dbReference type="NCBI Taxonomy" id="578458"/>
    <lineage>
        <taxon>Eukaryota</taxon>
        <taxon>Fungi</taxon>
        <taxon>Dikarya</taxon>
        <taxon>Basidiomycota</taxon>
        <taxon>Agaricomycotina</taxon>
        <taxon>Agaricomycetes</taxon>
        <taxon>Agaricomycetidae</taxon>
        <taxon>Agaricales</taxon>
        <taxon>Schizophyllaceae</taxon>
        <taxon>Schizophyllum</taxon>
    </lineage>
</organism>
<dbReference type="EMBL" id="GL377307">
    <property type="protein sequence ID" value="EFI96052.1"/>
    <property type="molecule type" value="Genomic_DNA"/>
</dbReference>
<dbReference type="AlphaFoldDB" id="D8Q7N5"/>
<dbReference type="RefSeq" id="XP_003030955.1">
    <property type="nucleotide sequence ID" value="XM_003030909.1"/>
</dbReference>
<dbReference type="GeneID" id="9586702"/>
<dbReference type="STRING" id="578458.D8Q7N5"/>
<dbReference type="InParanoid" id="D8Q7N5"/>
<keyword evidence="3" id="KW-1185">Reference proteome</keyword>
<evidence type="ECO:0000256" key="1">
    <source>
        <dbReference type="SAM" id="MobiDB-lite"/>
    </source>
</evidence>
<feature type="region of interest" description="Disordered" evidence="1">
    <location>
        <begin position="350"/>
        <end position="385"/>
    </location>
</feature>
<sequence>MAAQNNSTKGDVFHPELHALRTRLQDILYSIEHFYPPAPRPPIIDSSVEFLGTKQHEEQWLQRRHTPGLKKLKEAVRVDYDVLDKFLNDPKSQYLPPLSTNAPYLLAVWNEVLCAPPPLAAIFKSVPIAPRKGKETRGGGDEKKAGAAKIDIVAEGGRSWIRVNTIKNARMLAEFREIDSYDTGSSDEDDDDYPVPSLRQTNFDNSVLRLGRSLIAAAQANPSEITGRPPTVVLRLTRLTPDGEDTDPRIGQTIRMLEEMGLIVELGERTSLPPFPGKDRADEAAPSPAPSHPPVITPDINLDLSILIALTSDLTHAPLPTTIEEAEARFIPPTRYRVWRKLHRAAMKGKAGVTDSDLQIGTSTPLGETEETAHDPEEPLPPALEDDDLMKHTRQLTTQVLQEMGCGLFQDMHTQISKLGSHTQAENPGTTAPRVRFWTTREARDRCVRIVMKIGGKTERKRVWAMFPGAVKAVFPEQAEVLHAEAEALHASSSASAEPTSATKDPTSVIGEDAVDLGLRRSTYWRGSRYPLDHVPILPIHIYDASPDEMVGKAKAFRNSPAPSDATSTASQATSDDSQIRILLGPGSAFSRALAHTCRELLAQDVVPHPRTVKKMAAGHFVPVSSDEEDEVDAPSTNGAAFSSKDPVSSQDDRISSQDERTSTNAPTHPPKPSQKGARPAGRTSVRLRAQVTRANPRLTAHTIDSLLYGAALGWTTLTANKTSVKGVMKEMGDWGAEAGASGGASATDVGEDAKDARGSVNGKDKEAPRAALWVVDPRSLGEEMRADYVP</sequence>
<gene>
    <name evidence="2" type="ORF">SCHCODRAFT_109815</name>
</gene>
<name>D8Q7N5_SCHCM</name>
<proteinExistence type="predicted"/>
<feature type="region of interest" description="Disordered" evidence="1">
    <location>
        <begin position="556"/>
        <end position="576"/>
    </location>
</feature>
<dbReference type="Proteomes" id="UP000007431">
    <property type="component" value="Unassembled WGS sequence"/>
</dbReference>
<feature type="compositionally biased region" description="Pro residues" evidence="1">
    <location>
        <begin position="287"/>
        <end position="296"/>
    </location>
</feature>
<dbReference type="eggNOG" id="ENOG502S653">
    <property type="taxonomic scope" value="Eukaryota"/>
</dbReference>
<protein>
    <recommendedName>
        <fullName evidence="4">DUF1308 domain-containing protein</fullName>
    </recommendedName>
</protein>
<feature type="compositionally biased region" description="Polar residues" evidence="1">
    <location>
        <begin position="635"/>
        <end position="650"/>
    </location>
</feature>
<accession>D8Q7N5</accession>
<feature type="compositionally biased region" description="Low complexity" evidence="1">
    <location>
        <begin position="560"/>
        <end position="576"/>
    </location>
</feature>
<feature type="compositionally biased region" description="Polar residues" evidence="1">
    <location>
        <begin position="356"/>
        <end position="366"/>
    </location>
</feature>
<dbReference type="OrthoDB" id="14527at2759"/>
<feature type="compositionally biased region" description="Basic and acidic residues" evidence="1">
    <location>
        <begin position="752"/>
        <end position="767"/>
    </location>
</feature>
<evidence type="ECO:0008006" key="4">
    <source>
        <dbReference type="Google" id="ProtNLM"/>
    </source>
</evidence>
<dbReference type="VEuPathDB" id="FungiDB:SCHCODRAFT_01213723"/>
<feature type="compositionally biased region" description="Low complexity" evidence="1">
    <location>
        <begin position="738"/>
        <end position="747"/>
    </location>
</feature>
<reference evidence="2 3" key="1">
    <citation type="journal article" date="2010" name="Nat. Biotechnol.">
        <title>Genome sequence of the model mushroom Schizophyllum commune.</title>
        <authorList>
            <person name="Ohm R.A."/>
            <person name="de Jong J.F."/>
            <person name="Lugones L.G."/>
            <person name="Aerts A."/>
            <person name="Kothe E."/>
            <person name="Stajich J.E."/>
            <person name="de Vries R.P."/>
            <person name="Record E."/>
            <person name="Levasseur A."/>
            <person name="Baker S.E."/>
            <person name="Bartholomew K.A."/>
            <person name="Coutinho P.M."/>
            <person name="Erdmann S."/>
            <person name="Fowler T.J."/>
            <person name="Gathman A.C."/>
            <person name="Lombard V."/>
            <person name="Henrissat B."/>
            <person name="Knabe N."/>
            <person name="Kuees U."/>
            <person name="Lilly W.W."/>
            <person name="Lindquist E."/>
            <person name="Lucas S."/>
            <person name="Magnuson J.K."/>
            <person name="Piumi F."/>
            <person name="Raudaskoski M."/>
            <person name="Salamov A."/>
            <person name="Schmutz J."/>
            <person name="Schwarze F.W.M.R."/>
            <person name="vanKuyk P.A."/>
            <person name="Horton J.S."/>
            <person name="Grigoriev I.V."/>
            <person name="Woesten H.A.B."/>
        </authorList>
    </citation>
    <scope>NUCLEOTIDE SEQUENCE [LARGE SCALE GENOMIC DNA]</scope>
    <source>
        <strain evidence="3">H4-8 / FGSC 9210</strain>
    </source>
</reference>
<dbReference type="KEGG" id="scm:SCHCO_01213723"/>
<evidence type="ECO:0000313" key="2">
    <source>
        <dbReference type="EMBL" id="EFI96052.1"/>
    </source>
</evidence>
<feature type="region of interest" description="Disordered" evidence="1">
    <location>
        <begin position="738"/>
        <end position="767"/>
    </location>
</feature>
<feature type="non-terminal residue" evidence="2">
    <location>
        <position position="791"/>
    </location>
</feature>
<dbReference type="HOGENOM" id="CLU_019578_0_0_1"/>
<feature type="region of interest" description="Disordered" evidence="1">
    <location>
        <begin position="622"/>
        <end position="685"/>
    </location>
</feature>
<dbReference type="OMA" id="RRWIRVN"/>
<evidence type="ECO:0000313" key="3">
    <source>
        <dbReference type="Proteomes" id="UP000007431"/>
    </source>
</evidence>
<feature type="region of interest" description="Disordered" evidence="1">
    <location>
        <begin position="269"/>
        <end position="296"/>
    </location>
</feature>
<dbReference type="PANTHER" id="PTHR13379">
    <property type="entry name" value="UNCHARACTERIZED DUF1308"/>
    <property type="match status" value="1"/>
</dbReference>
<dbReference type="PANTHER" id="PTHR13379:SF0">
    <property type="entry name" value="UPF0415 PROTEIN C7ORF25"/>
    <property type="match status" value="1"/>
</dbReference>